<keyword evidence="1" id="KW-0175">Coiled coil</keyword>
<dbReference type="Gene3D" id="3.30.160.20">
    <property type="match status" value="1"/>
</dbReference>
<evidence type="ECO:0000256" key="1">
    <source>
        <dbReference type="SAM" id="Coils"/>
    </source>
</evidence>
<protein>
    <recommendedName>
        <fullName evidence="3">DRBM domain-containing protein</fullName>
    </recommendedName>
</protein>
<reference evidence="4" key="5">
    <citation type="submission" date="2025-09" db="UniProtKB">
        <authorList>
            <consortium name="Ensembl"/>
        </authorList>
    </citation>
    <scope>IDENTIFICATION</scope>
</reference>
<evidence type="ECO:0000313" key="4">
    <source>
        <dbReference type="Ensembl" id="ENSEEEP00000039945.2"/>
    </source>
</evidence>
<feature type="coiled-coil region" evidence="1">
    <location>
        <begin position="193"/>
        <end position="310"/>
    </location>
</feature>
<evidence type="ECO:0000256" key="2">
    <source>
        <dbReference type="SAM" id="MobiDB-lite"/>
    </source>
</evidence>
<dbReference type="OMA" id="ELIMIHR"/>
<dbReference type="SMART" id="SM00358">
    <property type="entry name" value="DSRM"/>
    <property type="match status" value="1"/>
</dbReference>
<accession>A0A4W4GQV3</accession>
<feature type="region of interest" description="Disordered" evidence="2">
    <location>
        <begin position="571"/>
        <end position="593"/>
    </location>
</feature>
<feature type="region of interest" description="Disordered" evidence="2">
    <location>
        <begin position="804"/>
        <end position="837"/>
    </location>
</feature>
<proteinExistence type="predicted"/>
<organism evidence="4 5">
    <name type="scientific">Electrophorus electricus</name>
    <name type="common">Electric eel</name>
    <name type="synonym">Gymnotus electricus</name>
    <dbReference type="NCBI Taxonomy" id="8005"/>
    <lineage>
        <taxon>Eukaryota</taxon>
        <taxon>Metazoa</taxon>
        <taxon>Chordata</taxon>
        <taxon>Craniata</taxon>
        <taxon>Vertebrata</taxon>
        <taxon>Euteleostomi</taxon>
        <taxon>Actinopterygii</taxon>
        <taxon>Neopterygii</taxon>
        <taxon>Teleostei</taxon>
        <taxon>Ostariophysi</taxon>
        <taxon>Gymnotiformes</taxon>
        <taxon>Gymnotoidei</taxon>
        <taxon>Gymnotidae</taxon>
        <taxon>Electrophorus</taxon>
    </lineage>
</organism>
<reference evidence="4" key="4">
    <citation type="submission" date="2025-08" db="UniProtKB">
        <authorList>
            <consortium name="Ensembl"/>
        </authorList>
    </citation>
    <scope>IDENTIFICATION</scope>
</reference>
<keyword evidence="5" id="KW-1185">Reference proteome</keyword>
<dbReference type="GeneTree" id="ENSGT00940000175812"/>
<dbReference type="STRING" id="8005.ENSEEEP00000039945"/>
<name>A0A4W4GQV3_ELEEL</name>
<dbReference type="PANTHER" id="PTHR35083:SF3">
    <property type="entry name" value="SI:CH211-91P5.3"/>
    <property type="match status" value="1"/>
</dbReference>
<evidence type="ECO:0000313" key="5">
    <source>
        <dbReference type="Proteomes" id="UP000314983"/>
    </source>
</evidence>
<dbReference type="Proteomes" id="UP000314983">
    <property type="component" value="Chromosome 16"/>
</dbReference>
<reference evidence="4" key="3">
    <citation type="submission" date="2020-05" db="EMBL/GenBank/DDBJ databases">
        <title>Electrophorus electricus (electric eel) genome, fEleEle1, primary haplotype.</title>
        <authorList>
            <person name="Myers G."/>
            <person name="Meyer A."/>
            <person name="Fedrigo O."/>
            <person name="Formenti G."/>
            <person name="Rhie A."/>
            <person name="Tracey A."/>
            <person name="Sims Y."/>
            <person name="Jarvis E.D."/>
        </authorList>
    </citation>
    <scope>NUCLEOTIDE SEQUENCE [LARGE SCALE GENOMIC DNA]</scope>
</reference>
<gene>
    <name evidence="4" type="primary">si:ch211-91p5.3</name>
</gene>
<feature type="compositionally biased region" description="Polar residues" evidence="2">
    <location>
        <begin position="814"/>
        <end position="837"/>
    </location>
</feature>
<dbReference type="InterPro" id="IPR014720">
    <property type="entry name" value="dsRBD_dom"/>
</dbReference>
<reference evidence="5" key="2">
    <citation type="journal article" date="2017" name="Sci. Adv.">
        <title>A tail of two voltages: Proteomic comparison of the three electric organs of the electric eel.</title>
        <authorList>
            <person name="Traeger L.L."/>
            <person name="Sabat G."/>
            <person name="Barrett-Wilt G.A."/>
            <person name="Wells G.B."/>
            <person name="Sussman M.R."/>
        </authorList>
    </citation>
    <scope>NUCLEOTIDE SEQUENCE [LARGE SCALE GENOMIC DNA]</scope>
</reference>
<dbReference type="InterPro" id="IPR027897">
    <property type="entry name" value="DUF4559"/>
</dbReference>
<dbReference type="SUPFAM" id="SSF54768">
    <property type="entry name" value="dsRNA-binding domain-like"/>
    <property type="match status" value="1"/>
</dbReference>
<reference evidence="5" key="1">
    <citation type="journal article" date="2014" name="Science">
        <title>Nonhuman genetics. Genomic basis for the convergent evolution of electric organs.</title>
        <authorList>
            <person name="Gallant J.R."/>
            <person name="Traeger L.L."/>
            <person name="Volkening J.D."/>
            <person name="Moffett H."/>
            <person name="Chen P.H."/>
            <person name="Novina C.D."/>
            <person name="Phillips G.N.Jr."/>
            <person name="Anand R."/>
            <person name="Wells G.B."/>
            <person name="Pinch M."/>
            <person name="Guth R."/>
            <person name="Unguez G.A."/>
            <person name="Albert J.S."/>
            <person name="Zakon H.H."/>
            <person name="Samanta M.P."/>
            <person name="Sussman M.R."/>
        </authorList>
    </citation>
    <scope>NUCLEOTIDE SEQUENCE [LARGE SCALE GENOMIC DNA]</scope>
</reference>
<dbReference type="Ensembl" id="ENSEEET00000040404.2">
    <property type="protein sequence ID" value="ENSEEEP00000039945.2"/>
    <property type="gene ID" value="ENSEEEG00000018939.2"/>
</dbReference>
<dbReference type="Pfam" id="PF15112">
    <property type="entry name" value="DUF4559"/>
    <property type="match status" value="1"/>
</dbReference>
<sequence>MESYKRFTDESYKNWLKTAESLYILRRHIRDFVENETETYHKSLRESLQREVCVKDCKKYSPQEKKSPLCDRCEQWKVKILENRHTKYGIHWENCQPYLWATEKWEVAKVYMPRTPKEHRSFDQFDISAILNFMSQCKHFKTFVKSDFLNKVINVRNNVMHSPDLRLSKKDMEDYIANVVQLAKFLEPHALGLKDISEEIQQFKENLEKYCGQSSPNAENSKDENVKLINREHQALKEKIEFLAQHYEEEQHADLKKELQGMKGFLEQNKDLLENLGPYVNQLDEIQEKVNKHDHQIDNLKNRVDKLEETQDPVFIGDPLKFKNHLIEEAKKCKWSDPVFTEVLEANGYRGQVEVNGHIFTGSYVCNSKKSAHQEVAKKALQNLKFCYYSTEQFSHPGCIDKPSTSSTTPSVNPVTSASNALFYASATVVLKNQEVVSDGCAQQEHAIESAYKKLACLFHLNAHGGAGNSFKTMVLAHFDSCHYPPPSEHLDQQDDKNFCKLLLCGPFTFHDKDGSIKKKQTEQQVAMVALQQLSGILNCSFDSVDGGNYKGFLKECLDAHGLKQPKYSTERKEVDIEDGECPNTSGDNSHSYCTRTPRVFSKDASLQPEDNAAVVQPLPTTHPDHNDVHLIGIQGTQTPPIPCQVAKLDCADALFYASATVVLKNQEVVSDGCAQQEHAIESAYKKLACLFRLNAHGGAGNSFKTMVLAQFDSCHYPPPSEHFDQQDDKNFCKLLLCGPFTFHDKDGSIKKKQAEQQVAMVALQQLSGILNCSFDSVDGNYKGFLKECLDAHGLKQPMYSTERKKVDIEEGEGSNTSGDNSYYTKGNQTDTKGNQTRPIPCKVAKLECEEIHTLLALFNLKPPSVTLESVSNEQKFGITVEVILDNLTFKNKDPCTSRRDAIRKAYYSLGCALGICQSNTDATMLVKQDFSQKSFPLPKEVIEGNIEPFYCSLNNISYNVIYEGQGSTETDAKHDGLQKALHALPLIFGYKTLPSSGNAEEMEAQINTILTRKNQKKLTYSLKWHRYMSSAKLLFKDYTMKSTRQANKKANRSHLSRCMLSLLGEKTESNGPSFRSCLDEWFMKRGLQPPVFEDTEEAQGSKAMFSVSLSCSHADWEDNLEAAIEKLIQELSKRFRMTNHHSTPAPSMKDSGG</sequence>
<feature type="compositionally biased region" description="Polar residues" evidence="2">
    <location>
        <begin position="583"/>
        <end position="593"/>
    </location>
</feature>
<feature type="domain" description="DRBM" evidence="3">
    <location>
        <begin position="322"/>
        <end position="385"/>
    </location>
</feature>
<evidence type="ECO:0000259" key="3">
    <source>
        <dbReference type="SMART" id="SM00358"/>
    </source>
</evidence>
<dbReference type="AlphaFoldDB" id="A0A4W4GQV3"/>
<dbReference type="PANTHER" id="PTHR35083">
    <property type="entry name" value="RGD1565685 PROTEIN"/>
    <property type="match status" value="1"/>
</dbReference>